<dbReference type="InterPro" id="IPR006935">
    <property type="entry name" value="Helicase/UvrB_N"/>
</dbReference>
<dbReference type="PANTHER" id="PTHR14025">
    <property type="entry name" value="FANCONI ANEMIA GROUP M FANCM FAMILY MEMBER"/>
    <property type="match status" value="1"/>
</dbReference>
<feature type="region of interest" description="Disordered" evidence="9">
    <location>
        <begin position="1140"/>
        <end position="1172"/>
    </location>
</feature>
<dbReference type="CDD" id="cd18033">
    <property type="entry name" value="DEXDc_FANCM"/>
    <property type="match status" value="1"/>
</dbReference>
<comment type="function">
    <text evidence="8">ATP-dependent DNA helicase involved in DNA damage repair by homologous recombination and in genome maintenance. Capable of unwinding D-loops. Plays a role in limiting crossover recombinants during mitotic DNA double-strand break (DSB) repair. Component of a FANCM-MHF complex which promotes gene conversion at blocked replication forks, probably by reversal of the stalled fork.</text>
</comment>
<keyword evidence="13" id="KW-1185">Reference proteome</keyword>
<protein>
    <recommendedName>
        <fullName evidence="8">ATP-dependent DNA helicase</fullName>
        <ecNumber evidence="8">3.6.4.12</ecNumber>
    </recommendedName>
</protein>
<feature type="domain" description="Helicase C-terminal" evidence="11">
    <location>
        <begin position="447"/>
        <end position="620"/>
    </location>
</feature>
<dbReference type="GO" id="GO:0045003">
    <property type="term" value="P:double-strand break repair via synthesis-dependent strand annealing"/>
    <property type="evidence" value="ECO:0007669"/>
    <property type="project" value="TreeGrafter"/>
</dbReference>
<dbReference type="InterPro" id="IPR014001">
    <property type="entry name" value="Helicase_ATP-bd"/>
</dbReference>
<dbReference type="EC" id="3.6.4.12" evidence="8"/>
<dbReference type="Proteomes" id="UP000077051">
    <property type="component" value="Unassembled WGS sequence"/>
</dbReference>
<comment type="subunit">
    <text evidence="8">Interacts with the MHF histone-fold complex to form the FANCM-MHF complex.</text>
</comment>
<dbReference type="FunFam" id="3.40.50.300:FF:000861">
    <property type="entry name" value="Fanconi anemia, complementation group M"/>
    <property type="match status" value="1"/>
</dbReference>
<keyword evidence="4" id="KW-0378">Hydrolase</keyword>
<dbReference type="InterPro" id="IPR044749">
    <property type="entry name" value="FANCM_DEXDc"/>
</dbReference>
<feature type="region of interest" description="Disordered" evidence="9">
    <location>
        <begin position="882"/>
        <end position="942"/>
    </location>
</feature>
<evidence type="ECO:0000256" key="1">
    <source>
        <dbReference type="ARBA" id="ARBA00004123"/>
    </source>
</evidence>
<evidence type="ECO:0000256" key="3">
    <source>
        <dbReference type="ARBA" id="ARBA00022741"/>
    </source>
</evidence>
<keyword evidence="3" id="KW-0547">Nucleotide-binding</keyword>
<comment type="similarity">
    <text evidence="2 8">Belongs to the DEAD box helicase family. DEAH subfamily. FANCM sub-subfamily.</text>
</comment>
<dbReference type="SUPFAM" id="SSF52540">
    <property type="entry name" value="P-loop containing nucleoside triphosphate hydrolases"/>
    <property type="match status" value="1"/>
</dbReference>
<feature type="region of interest" description="Disordered" evidence="9">
    <location>
        <begin position="1435"/>
        <end position="1473"/>
    </location>
</feature>
<dbReference type="Pfam" id="PF00271">
    <property type="entry name" value="Helicase_C"/>
    <property type="match status" value="1"/>
</dbReference>
<dbReference type="PROSITE" id="PS51194">
    <property type="entry name" value="HELICASE_CTER"/>
    <property type="match status" value="1"/>
</dbReference>
<dbReference type="InterPro" id="IPR001650">
    <property type="entry name" value="Helicase_C-like"/>
</dbReference>
<dbReference type="PROSITE" id="PS51192">
    <property type="entry name" value="HELICASE_ATP_BIND_1"/>
    <property type="match status" value="1"/>
</dbReference>
<keyword evidence="5" id="KW-0347">Helicase</keyword>
<proteinExistence type="inferred from homology"/>
<accession>A0A168L924</accession>
<comment type="subcellular location">
    <subcellularLocation>
        <location evidence="1 8">Nucleus</location>
    </subcellularLocation>
</comment>
<comment type="catalytic activity">
    <reaction evidence="8">
        <text>ATP + H2O = ADP + phosphate + H(+)</text>
        <dbReference type="Rhea" id="RHEA:13065"/>
        <dbReference type="ChEBI" id="CHEBI:15377"/>
        <dbReference type="ChEBI" id="CHEBI:15378"/>
        <dbReference type="ChEBI" id="CHEBI:30616"/>
        <dbReference type="ChEBI" id="CHEBI:43474"/>
        <dbReference type="ChEBI" id="CHEBI:456216"/>
        <dbReference type="EC" id="3.6.4.12"/>
    </reaction>
</comment>
<evidence type="ECO:0000259" key="10">
    <source>
        <dbReference type="PROSITE" id="PS51192"/>
    </source>
</evidence>
<feature type="compositionally biased region" description="Polar residues" evidence="9">
    <location>
        <begin position="1155"/>
        <end position="1172"/>
    </location>
</feature>
<evidence type="ECO:0000256" key="8">
    <source>
        <dbReference type="RuleBase" id="RU367027"/>
    </source>
</evidence>
<dbReference type="GO" id="GO:0016887">
    <property type="term" value="F:ATP hydrolysis activity"/>
    <property type="evidence" value="ECO:0007669"/>
    <property type="project" value="RHEA"/>
</dbReference>
<sequence length="1533" mass="172674">MKDGTEIMDQQTLLEAFADDFADDDDVEFGDDIDLEQLVQVAETVEQTHAAGQISFVPDHDDPVPPPPLPADTPCRYRFDPEAMRTWVYPTNYPVRGYQLNIVHKAMFNNVLVALPTGLGKTFIAAVVMYNYWRWFPDSKILFLAHTRPLVDQQIEACFTICGIPQDQTAELTGQSKVEKRRDQWRSKRVFFATPQTVQNDLTSGICPAHLISCVVVDEAHKATGNHSYAQVVEKICKTNRDFRILALTATPGSTMDAVQTVVTKLRISKIEIRTEESMDIREFSPGKNLQRIVVKLGYTEGSTGILPRLINDYVTKVFEPMLVDLARKPTSMPTSAKGITTYQIMMLRNRFNADAKNLNPSLRWLVSGGMLVAESACRAYEYLTQIGVTPFIENLESLFEEYNAKVRKGGKLSRAQLAFQNNSTLQGILRLAKQEAQKPDFIGHPKMDHLVSILLNHFGSLSEGEVSKVMVFSSFRSSVMDICKVLDRHRPMIRSTIFVGQATDKQGTKGLNQREQQEVLRKFKSDEFNVLVATSIGEEGLDIGEIDLIVCFDSHSSPIRMLQRMGRTGRKRMGKCILLHTEEEEKKFNKAKDAYASVQKIISRGGAIQYFKPEPQILPANYKPTICRKQIVVGTYQPKITTTKRRKKAQSTDYTPDGFLKEDEEQAFIRSFNNARSSYTSMDQITDTFWPKDKMVGSVCKFVPLQSRLQGTHRVGHSQRTQQLSMLVDKMEYRIMHPDETIHANIPKQMTQFKLPSKFSKNTLTMPAPRKRRKAPSNTRLDDDDFDDFMQNNNIDQIVDWPVPDDDRPARQNQPPVQQQQPTANKGKSRMTLSQEMREINATTEDMDVDASSQAADAANHLTSWDNEPRSWEQMLPDDVFEDVDPLPDLSLQGPSSVQNPFLSNAPQMPTTPPSRDPFAAMPSPSPAPAPASLMSENDSGDDFDFSLDASFLEQADALVKSKTELGFDDVLEPRFDFEKTGSVSDKENRAVTLIWPGRPPFSEKGLQLLQERQKRLEARTGHRIHMQFIEPVTRMPDPQPFAAAPAKPPPQIQQPSPIIDTPPPEKQQLDLSMEEPEEKAEEEQDDFYDLDFNEDLFANFIENKIDEDGYYAENFMFGQDETCTQNIAEQSILHADVAAKQPSTSRGPAARSFTPSSNAPSLSKSTQNQSQKYQWFGDAATKEEDIIEFDVDALSSASDEESATAPPNPVQRQPSIFSIEDSQDVPTPLPPQEKIQDEHDEQSQDESAISPIVHRHRRKIIVSEDEQESPSLLSALSKGLYTPSPLRQGADSQSPVLIRRRLKRPLIDDDDDDNDEKQAEGEKASAHGNEQPKSKGRKRLKRKVDLEEDDDFVVLPPSQQDLKRRLLQSREPNKKTHIKHRRRTSVQEGGLVNPFVEHEAEYSSDGGHTDEDVEGLFNSSASSVLNSFIVDDDEDRSSVGNGSALSASDGLGPPPLILRTPDEDDPIRRNGKHWMNRFNADKWLNVNGEDDSVVVSEEDMMASQESINDFTSDLREPLIPLANDDDDGDYL</sequence>
<evidence type="ECO:0000256" key="6">
    <source>
        <dbReference type="ARBA" id="ARBA00022840"/>
    </source>
</evidence>
<dbReference type="PANTHER" id="PTHR14025:SF20">
    <property type="entry name" value="FANCONI ANEMIA GROUP M PROTEIN"/>
    <property type="match status" value="1"/>
</dbReference>
<feature type="region of interest" description="Disordered" evidence="9">
    <location>
        <begin position="761"/>
        <end position="834"/>
    </location>
</feature>
<feature type="region of interest" description="Disordered" evidence="9">
    <location>
        <begin position="1197"/>
        <end position="1216"/>
    </location>
</feature>
<feature type="compositionally biased region" description="Basic residues" evidence="9">
    <location>
        <begin position="1377"/>
        <end position="1386"/>
    </location>
</feature>
<feature type="region of interest" description="Disordered" evidence="9">
    <location>
        <begin position="1036"/>
        <end position="1089"/>
    </location>
</feature>
<dbReference type="GO" id="GO:0036297">
    <property type="term" value="P:interstrand cross-link repair"/>
    <property type="evidence" value="ECO:0007669"/>
    <property type="project" value="TreeGrafter"/>
</dbReference>
<evidence type="ECO:0000256" key="4">
    <source>
        <dbReference type="ARBA" id="ARBA00022801"/>
    </source>
</evidence>
<dbReference type="GO" id="GO:0009378">
    <property type="term" value="F:four-way junction helicase activity"/>
    <property type="evidence" value="ECO:0007669"/>
    <property type="project" value="TreeGrafter"/>
</dbReference>
<feature type="compositionally biased region" description="Basic and acidic residues" evidence="9">
    <location>
        <begin position="1318"/>
        <end position="1335"/>
    </location>
</feature>
<dbReference type="GO" id="GO:0005634">
    <property type="term" value="C:nucleus"/>
    <property type="evidence" value="ECO:0007669"/>
    <property type="project" value="UniProtKB-SubCell"/>
</dbReference>
<dbReference type="SMART" id="SM00487">
    <property type="entry name" value="DEXDc"/>
    <property type="match status" value="1"/>
</dbReference>
<evidence type="ECO:0000256" key="2">
    <source>
        <dbReference type="ARBA" id="ARBA00009889"/>
    </source>
</evidence>
<evidence type="ECO:0000256" key="5">
    <source>
        <dbReference type="ARBA" id="ARBA00022806"/>
    </source>
</evidence>
<dbReference type="GO" id="GO:0043138">
    <property type="term" value="F:3'-5' DNA helicase activity"/>
    <property type="evidence" value="ECO:0007669"/>
    <property type="project" value="TreeGrafter"/>
</dbReference>
<keyword evidence="7" id="KW-0539">Nucleus</keyword>
<evidence type="ECO:0000256" key="7">
    <source>
        <dbReference type="ARBA" id="ARBA00023242"/>
    </source>
</evidence>
<reference evidence="12 13" key="1">
    <citation type="submission" date="2015-06" db="EMBL/GenBank/DDBJ databases">
        <title>Expansion of signal transduction pathways in fungi by whole-genome duplication.</title>
        <authorList>
            <consortium name="DOE Joint Genome Institute"/>
            <person name="Corrochano L.M."/>
            <person name="Kuo A."/>
            <person name="Marcet-Houben M."/>
            <person name="Polaino S."/>
            <person name="Salamov A."/>
            <person name="Villalobos J.M."/>
            <person name="Alvarez M.I."/>
            <person name="Avalos J."/>
            <person name="Benito E.P."/>
            <person name="Benoit I."/>
            <person name="Burger G."/>
            <person name="Camino L.P."/>
            <person name="Canovas D."/>
            <person name="Cerda-Olmedo E."/>
            <person name="Cheng J.-F."/>
            <person name="Dominguez A."/>
            <person name="Elias M."/>
            <person name="Eslava A.P."/>
            <person name="Glaser F."/>
            <person name="Grimwood J."/>
            <person name="Gutierrez G."/>
            <person name="Heitman J."/>
            <person name="Henrissat B."/>
            <person name="Iturriaga E.A."/>
            <person name="Lang B.F."/>
            <person name="Lavin J.L."/>
            <person name="Lee S."/>
            <person name="Li W."/>
            <person name="Lindquist E."/>
            <person name="Lopez-Garcia S."/>
            <person name="Luque E.M."/>
            <person name="Marcos A.T."/>
            <person name="Martin J."/>
            <person name="Mccluskey K."/>
            <person name="Medina H.R."/>
            <person name="Miralles-Duran A."/>
            <person name="Miyazaki A."/>
            <person name="Munoz-Torres E."/>
            <person name="Oguiza J.A."/>
            <person name="Ohm R."/>
            <person name="Olmedo M."/>
            <person name="Orejas M."/>
            <person name="Ortiz-Castellanos L."/>
            <person name="Pisabarro A.G."/>
            <person name="Rodriguez-Romero J."/>
            <person name="Ruiz-Herrera J."/>
            <person name="Ruiz-Vazquez R."/>
            <person name="Sanz C."/>
            <person name="Schackwitz W."/>
            <person name="Schmutz J."/>
            <person name="Shahriari M."/>
            <person name="Shelest E."/>
            <person name="Silva-Franco F."/>
            <person name="Soanes D."/>
            <person name="Syed K."/>
            <person name="Tagua V.G."/>
            <person name="Talbot N.J."/>
            <person name="Thon M."/>
            <person name="De Vries R.P."/>
            <person name="Wiebenga A."/>
            <person name="Yadav J.S."/>
            <person name="Braun E.L."/>
            <person name="Baker S."/>
            <person name="Garre V."/>
            <person name="Horwitz B."/>
            <person name="Torres-Martinez S."/>
            <person name="Idnurm A."/>
            <person name="Herrera-Estrella A."/>
            <person name="Gabaldon T."/>
            <person name="Grigoriev I.V."/>
        </authorList>
    </citation>
    <scope>NUCLEOTIDE SEQUENCE [LARGE SCALE GENOMIC DNA]</scope>
    <source>
        <strain evidence="12 13">CBS 277.49</strain>
    </source>
</reference>
<dbReference type="CDD" id="cd18801">
    <property type="entry name" value="SF2_C_FANCM_Hef"/>
    <property type="match status" value="1"/>
</dbReference>
<feature type="region of interest" description="Disordered" evidence="9">
    <location>
        <begin position="1223"/>
        <end position="1395"/>
    </location>
</feature>
<feature type="compositionally biased region" description="Acidic residues" evidence="9">
    <location>
        <begin position="1074"/>
        <end position="1089"/>
    </location>
</feature>
<feature type="region of interest" description="Disordered" evidence="9">
    <location>
        <begin position="1511"/>
        <end position="1533"/>
    </location>
</feature>
<dbReference type="GO" id="GO:0005524">
    <property type="term" value="F:ATP binding"/>
    <property type="evidence" value="ECO:0007669"/>
    <property type="project" value="UniProtKB-UniRule"/>
</dbReference>
<evidence type="ECO:0000313" key="12">
    <source>
        <dbReference type="EMBL" id="OAD03247.1"/>
    </source>
</evidence>
<evidence type="ECO:0000313" key="13">
    <source>
        <dbReference type="Proteomes" id="UP000077051"/>
    </source>
</evidence>
<dbReference type="GO" id="GO:0000400">
    <property type="term" value="F:four-way junction DNA binding"/>
    <property type="evidence" value="ECO:0007669"/>
    <property type="project" value="TreeGrafter"/>
</dbReference>
<dbReference type="STRING" id="747725.A0A168L924"/>
<feature type="compositionally biased region" description="Low complexity" evidence="9">
    <location>
        <begin position="813"/>
        <end position="823"/>
    </location>
</feature>
<dbReference type="OrthoDB" id="164902at2759"/>
<feature type="domain" description="Helicase ATP-binding" evidence="10">
    <location>
        <begin position="102"/>
        <end position="270"/>
    </location>
</feature>
<comment type="caution">
    <text evidence="12">The sequence shown here is derived from an EMBL/GenBank/DDBJ whole genome shotgun (WGS) entry which is preliminary data.</text>
</comment>
<dbReference type="Pfam" id="PF04851">
    <property type="entry name" value="ResIII"/>
    <property type="match status" value="1"/>
</dbReference>
<dbReference type="EMBL" id="AMYB01000004">
    <property type="protein sequence ID" value="OAD03247.1"/>
    <property type="molecule type" value="Genomic_DNA"/>
</dbReference>
<evidence type="ECO:0000256" key="9">
    <source>
        <dbReference type="SAM" id="MobiDB-lite"/>
    </source>
</evidence>
<feature type="compositionally biased region" description="Polar residues" evidence="9">
    <location>
        <begin position="824"/>
        <end position="834"/>
    </location>
</feature>
<dbReference type="Gene3D" id="3.40.50.300">
    <property type="entry name" value="P-loop containing nucleotide triphosphate hydrolases"/>
    <property type="match status" value="2"/>
</dbReference>
<gene>
    <name evidence="12" type="ORF">MUCCIDRAFT_110101</name>
</gene>
<organism evidence="12 13">
    <name type="scientific">Mucor lusitanicus CBS 277.49</name>
    <dbReference type="NCBI Taxonomy" id="747725"/>
    <lineage>
        <taxon>Eukaryota</taxon>
        <taxon>Fungi</taxon>
        <taxon>Fungi incertae sedis</taxon>
        <taxon>Mucoromycota</taxon>
        <taxon>Mucoromycotina</taxon>
        <taxon>Mucoromycetes</taxon>
        <taxon>Mucorales</taxon>
        <taxon>Mucorineae</taxon>
        <taxon>Mucoraceae</taxon>
        <taxon>Mucor</taxon>
    </lineage>
</organism>
<name>A0A168L924_MUCCL</name>
<dbReference type="VEuPathDB" id="FungiDB:MUCCIDRAFT_110101"/>
<evidence type="ECO:0000259" key="11">
    <source>
        <dbReference type="PROSITE" id="PS51194"/>
    </source>
</evidence>
<keyword evidence="6" id="KW-0067">ATP-binding</keyword>
<dbReference type="InterPro" id="IPR027417">
    <property type="entry name" value="P-loop_NTPase"/>
</dbReference>
<dbReference type="SMART" id="SM00490">
    <property type="entry name" value="HELICc"/>
    <property type="match status" value="1"/>
</dbReference>
<feature type="compositionally biased region" description="Polar residues" evidence="9">
    <location>
        <begin position="894"/>
        <end position="910"/>
    </location>
</feature>